<dbReference type="AlphaFoldDB" id="A0A857JF10"/>
<sequence>MAAGAPVLARAGRKKAEATSGAEPKAGKKSTKVKLAPHGDSGESTADRSRRMQRECRGRPNAGACSGYGYGS</sequence>
<feature type="region of interest" description="Disordered" evidence="1">
    <location>
        <begin position="1"/>
        <end position="72"/>
    </location>
</feature>
<organism evidence="2 3">
    <name type="scientific">Xylophilus rhododendri</name>
    <dbReference type="NCBI Taxonomy" id="2697032"/>
    <lineage>
        <taxon>Bacteria</taxon>
        <taxon>Pseudomonadati</taxon>
        <taxon>Pseudomonadota</taxon>
        <taxon>Betaproteobacteria</taxon>
        <taxon>Burkholderiales</taxon>
        <taxon>Xylophilus</taxon>
    </lineage>
</organism>
<dbReference type="Proteomes" id="UP000464787">
    <property type="component" value="Chromosome"/>
</dbReference>
<accession>A0A857JF10</accession>
<proteinExistence type="predicted"/>
<feature type="compositionally biased region" description="Basic and acidic residues" evidence="1">
    <location>
        <begin position="45"/>
        <end position="58"/>
    </location>
</feature>
<dbReference type="EMBL" id="CP047650">
    <property type="protein sequence ID" value="QHJ01720.1"/>
    <property type="molecule type" value="Genomic_DNA"/>
</dbReference>
<evidence type="ECO:0000313" key="3">
    <source>
        <dbReference type="Proteomes" id="UP000464787"/>
    </source>
</evidence>
<keyword evidence="3" id="KW-1185">Reference proteome</keyword>
<name>A0A857JF10_9BURK</name>
<gene>
    <name evidence="2" type="ORF">GT347_26150</name>
</gene>
<reference evidence="2 3" key="1">
    <citation type="submission" date="2020-01" db="EMBL/GenBank/DDBJ databases">
        <title>Genome sequencing of strain KACC 21265.</title>
        <authorList>
            <person name="Heo J."/>
            <person name="Kim S.-J."/>
            <person name="Kim J.-S."/>
            <person name="Hong S.-B."/>
            <person name="Kwon S.-W."/>
        </authorList>
    </citation>
    <scope>NUCLEOTIDE SEQUENCE [LARGE SCALE GENOMIC DNA]</scope>
    <source>
        <strain evidence="2 3">KACC 21265</strain>
    </source>
</reference>
<evidence type="ECO:0000313" key="2">
    <source>
        <dbReference type="EMBL" id="QHJ01720.1"/>
    </source>
</evidence>
<evidence type="ECO:0000256" key="1">
    <source>
        <dbReference type="SAM" id="MobiDB-lite"/>
    </source>
</evidence>
<protein>
    <submittedName>
        <fullName evidence="2">Uncharacterized protein</fullName>
    </submittedName>
</protein>
<dbReference type="KEGG" id="xyk:GT347_26150"/>